<evidence type="ECO:0000256" key="5">
    <source>
        <dbReference type="ARBA" id="ARBA00023242"/>
    </source>
</evidence>
<dbReference type="CDD" id="cd14820">
    <property type="entry name" value="TRAX"/>
    <property type="match status" value="1"/>
</dbReference>
<dbReference type="SUPFAM" id="SSF74784">
    <property type="entry name" value="Translin"/>
    <property type="match status" value="1"/>
</dbReference>
<comment type="caution">
    <text evidence="6">The sequence shown here is derived from an EMBL/GenBank/DDBJ whole genome shotgun (WGS) entry which is preliminary data.</text>
</comment>
<dbReference type="GO" id="GO:0043565">
    <property type="term" value="F:sequence-specific DNA binding"/>
    <property type="evidence" value="ECO:0007669"/>
    <property type="project" value="InterPro"/>
</dbReference>
<evidence type="ECO:0000256" key="1">
    <source>
        <dbReference type="ARBA" id="ARBA00004123"/>
    </source>
</evidence>
<name>A0A024FWT9_9STRA</name>
<reference evidence="6 7" key="1">
    <citation type="submission" date="2012-05" db="EMBL/GenBank/DDBJ databases">
        <title>Recombination and specialization in a pathogen metapopulation.</title>
        <authorList>
            <person name="Gardiner A."/>
            <person name="Kemen E."/>
            <person name="Schultz-Larsen T."/>
            <person name="MacLean D."/>
            <person name="Van Oosterhout C."/>
            <person name="Jones J.D.G."/>
        </authorList>
    </citation>
    <scope>NUCLEOTIDE SEQUENCE [LARGE SCALE GENOMIC DNA]</scope>
    <source>
        <strain evidence="6 7">Ac Nc2</strain>
    </source>
</reference>
<dbReference type="STRING" id="65357.A0A024FWT9"/>
<keyword evidence="7" id="KW-1185">Reference proteome</keyword>
<evidence type="ECO:0000313" key="7">
    <source>
        <dbReference type="Proteomes" id="UP000053237"/>
    </source>
</evidence>
<dbReference type="InterPro" id="IPR036081">
    <property type="entry name" value="Translin_sf"/>
</dbReference>
<dbReference type="Gene3D" id="1.20.58.190">
    <property type="entry name" value="Translin, domain 1"/>
    <property type="match status" value="1"/>
</dbReference>
<dbReference type="AlphaFoldDB" id="A0A024FWT9"/>
<dbReference type="EMBL" id="CAIX01001256">
    <property type="protein sequence ID" value="CCI11575.1"/>
    <property type="molecule type" value="Genomic_DNA"/>
</dbReference>
<dbReference type="GO" id="GO:0005737">
    <property type="term" value="C:cytoplasm"/>
    <property type="evidence" value="ECO:0007669"/>
    <property type="project" value="UniProtKB-SubCell"/>
</dbReference>
<comment type="similarity">
    <text evidence="3">Belongs to the translin family.</text>
</comment>
<keyword evidence="5" id="KW-0539">Nucleus</keyword>
<evidence type="ECO:0000256" key="2">
    <source>
        <dbReference type="ARBA" id="ARBA00004496"/>
    </source>
</evidence>
<dbReference type="OrthoDB" id="829at2759"/>
<dbReference type="GO" id="GO:0005634">
    <property type="term" value="C:nucleus"/>
    <property type="evidence" value="ECO:0007669"/>
    <property type="project" value="UniProtKB-SubCell"/>
</dbReference>
<protein>
    <recommendedName>
        <fullName evidence="8">Translin</fullName>
    </recommendedName>
</protein>
<evidence type="ECO:0000313" key="6">
    <source>
        <dbReference type="EMBL" id="CCI11575.1"/>
    </source>
</evidence>
<dbReference type="Gene3D" id="1.20.58.200">
    <property type="entry name" value="Translin, domain 2"/>
    <property type="match status" value="1"/>
</dbReference>
<keyword evidence="4" id="KW-0963">Cytoplasm</keyword>
<dbReference type="InterPro" id="IPR016069">
    <property type="entry name" value="Translin_C"/>
</dbReference>
<dbReference type="Proteomes" id="UP000053237">
    <property type="component" value="Unassembled WGS sequence"/>
</dbReference>
<evidence type="ECO:0000256" key="3">
    <source>
        <dbReference type="ARBA" id="ARBA00005902"/>
    </source>
</evidence>
<sequence>MEPLFFSKQAIFALHRKDTVSASLELKEAETVIGALASLISRDPVNLRVGAFTACLEEYVEAKCFEAYLQESVLLPFAAVTPFQVAYPEYIGGVIDFTGELVRYAIARATVRDEEEVKKARSLVQLIAEELVEFDFRNGSLRKKYDSLKYNLQKLENTLYELSLVTASGWRLQTADSNIAESEETA</sequence>
<dbReference type="InParanoid" id="A0A024FWT9"/>
<evidence type="ECO:0008006" key="8">
    <source>
        <dbReference type="Google" id="ProtNLM"/>
    </source>
</evidence>
<comment type="subcellular location">
    <subcellularLocation>
        <location evidence="2">Cytoplasm</location>
    </subcellularLocation>
    <subcellularLocation>
        <location evidence="1">Nucleus</location>
    </subcellularLocation>
</comment>
<dbReference type="InterPro" id="IPR016068">
    <property type="entry name" value="Translin_N"/>
</dbReference>
<accession>A0A024FWT9</accession>
<proteinExistence type="inferred from homology"/>
<dbReference type="InterPro" id="IPR002848">
    <property type="entry name" value="Translin_fam"/>
</dbReference>
<dbReference type="PANTHER" id="PTHR10741">
    <property type="entry name" value="TRANSLIN AND TRANSLIN ASSOCIATED PROTEIN X"/>
    <property type="match status" value="1"/>
</dbReference>
<evidence type="ECO:0000256" key="4">
    <source>
        <dbReference type="ARBA" id="ARBA00022490"/>
    </source>
</evidence>
<dbReference type="Pfam" id="PF01997">
    <property type="entry name" value="Translin"/>
    <property type="match status" value="1"/>
</dbReference>
<gene>
    <name evidence="6" type="ORF">BN9_131380</name>
</gene>
<organism evidence="6 7">
    <name type="scientific">Albugo candida</name>
    <dbReference type="NCBI Taxonomy" id="65357"/>
    <lineage>
        <taxon>Eukaryota</taxon>
        <taxon>Sar</taxon>
        <taxon>Stramenopiles</taxon>
        <taxon>Oomycota</taxon>
        <taxon>Peronosporomycetes</taxon>
        <taxon>Albuginales</taxon>
        <taxon>Albuginaceae</taxon>
        <taxon>Albugo</taxon>
    </lineage>
</organism>